<dbReference type="GO" id="GO:0005743">
    <property type="term" value="C:mitochondrial inner membrane"/>
    <property type="evidence" value="ECO:0007669"/>
    <property type="project" value="UniProtKB-SubCell"/>
</dbReference>
<dbReference type="OrthoDB" id="1913277at2759"/>
<dbReference type="GO" id="GO:0006120">
    <property type="term" value="P:mitochondrial electron transport, NADH to ubiquinone"/>
    <property type="evidence" value="ECO:0007669"/>
    <property type="project" value="InterPro"/>
</dbReference>
<sequence>MTDSDLASQVKTRISEVLKRRPESSTHSSHGTYHPSSALGNAFTFGGQSAIVGVVAAGLRNSLAGRNAGFALPIGAFAAVGATYAFTEAVVANQREASDTTSVASGACAAGFLLGLGVRSIPVAVGTCSLMAAAAGLQKYTNGMNTRHSQDTEKSFFKPSAVVESIRRES</sequence>
<keyword evidence="2" id="KW-0812">Transmembrane</keyword>
<organism evidence="7 8">
    <name type="scientific">Mycena indigotica</name>
    <dbReference type="NCBI Taxonomy" id="2126181"/>
    <lineage>
        <taxon>Eukaryota</taxon>
        <taxon>Fungi</taxon>
        <taxon>Dikarya</taxon>
        <taxon>Basidiomycota</taxon>
        <taxon>Agaricomycotina</taxon>
        <taxon>Agaricomycetes</taxon>
        <taxon>Agaricomycetidae</taxon>
        <taxon>Agaricales</taxon>
        <taxon>Marasmiineae</taxon>
        <taxon>Mycenaceae</taxon>
        <taxon>Mycena</taxon>
    </lineage>
</organism>
<evidence type="ECO:0000313" key="8">
    <source>
        <dbReference type="Proteomes" id="UP000636479"/>
    </source>
</evidence>
<accession>A0A8H6SWU6</accession>
<evidence type="ECO:0000256" key="3">
    <source>
        <dbReference type="ARBA" id="ARBA00022792"/>
    </source>
</evidence>
<dbReference type="RefSeq" id="XP_037221895.1">
    <property type="nucleotide sequence ID" value="XM_037361603.1"/>
</dbReference>
<proteinExistence type="predicted"/>
<gene>
    <name evidence="7" type="ORF">MIND_00480000</name>
</gene>
<evidence type="ECO:0000313" key="7">
    <source>
        <dbReference type="EMBL" id="KAF7306876.1"/>
    </source>
</evidence>
<protein>
    <recommendedName>
        <fullName evidence="9">NADH-ubiquinone oxidoreductase subunit B14.7</fullName>
    </recommendedName>
</protein>
<reference evidence="7" key="1">
    <citation type="submission" date="2020-05" db="EMBL/GenBank/DDBJ databases">
        <title>Mycena genomes resolve the evolution of fungal bioluminescence.</title>
        <authorList>
            <person name="Tsai I.J."/>
        </authorList>
    </citation>
    <scope>NUCLEOTIDE SEQUENCE</scope>
    <source>
        <strain evidence="7">171206Taipei</strain>
    </source>
</reference>
<dbReference type="GO" id="GO:0045271">
    <property type="term" value="C:respiratory chain complex I"/>
    <property type="evidence" value="ECO:0007669"/>
    <property type="project" value="InterPro"/>
</dbReference>
<dbReference type="Proteomes" id="UP000636479">
    <property type="component" value="Unassembled WGS sequence"/>
</dbReference>
<keyword evidence="5" id="KW-0496">Mitochondrion</keyword>
<evidence type="ECO:0000256" key="2">
    <source>
        <dbReference type="ARBA" id="ARBA00022692"/>
    </source>
</evidence>
<evidence type="ECO:0000256" key="1">
    <source>
        <dbReference type="ARBA" id="ARBA00004448"/>
    </source>
</evidence>
<dbReference type="InterPro" id="IPR039205">
    <property type="entry name" value="NDUFA11"/>
</dbReference>
<dbReference type="AlphaFoldDB" id="A0A8H6SWU6"/>
<dbReference type="PANTHER" id="PTHR21382:SF1">
    <property type="entry name" value="NADH DEHYDROGENASE [UBIQUINONE] 1 ALPHA SUBCOMPLEX SUBUNIT 11"/>
    <property type="match status" value="1"/>
</dbReference>
<evidence type="ECO:0000256" key="5">
    <source>
        <dbReference type="ARBA" id="ARBA00023128"/>
    </source>
</evidence>
<keyword evidence="3" id="KW-0999">Mitochondrion inner membrane</keyword>
<keyword evidence="8" id="KW-1185">Reference proteome</keyword>
<comment type="subcellular location">
    <subcellularLocation>
        <location evidence="1">Mitochondrion inner membrane</location>
        <topology evidence="1">Multi-pass membrane protein</topology>
    </subcellularLocation>
</comment>
<keyword evidence="6" id="KW-0472">Membrane</keyword>
<evidence type="ECO:0000256" key="6">
    <source>
        <dbReference type="ARBA" id="ARBA00023136"/>
    </source>
</evidence>
<comment type="caution">
    <text evidence="7">The sequence shown here is derived from an EMBL/GenBank/DDBJ whole genome shotgun (WGS) entry which is preliminary data.</text>
</comment>
<name>A0A8H6SWU6_9AGAR</name>
<keyword evidence="4" id="KW-1133">Transmembrane helix</keyword>
<dbReference type="GeneID" id="59344119"/>
<dbReference type="EMBL" id="JACAZF010000004">
    <property type="protein sequence ID" value="KAF7306876.1"/>
    <property type="molecule type" value="Genomic_DNA"/>
</dbReference>
<dbReference type="PANTHER" id="PTHR21382">
    <property type="entry name" value="NADH-UBIQUINONE OXIDOREDUCTASE SUBUNIT"/>
    <property type="match status" value="1"/>
</dbReference>
<evidence type="ECO:0000256" key="4">
    <source>
        <dbReference type="ARBA" id="ARBA00022989"/>
    </source>
</evidence>
<evidence type="ECO:0008006" key="9">
    <source>
        <dbReference type="Google" id="ProtNLM"/>
    </source>
</evidence>